<feature type="transmembrane region" description="Helical" evidence="4">
    <location>
        <begin position="159"/>
        <end position="182"/>
    </location>
</feature>
<keyword evidence="1" id="KW-0677">Repeat</keyword>
<dbReference type="Gene3D" id="1.25.40.10">
    <property type="entry name" value="Tetratricopeptide repeat domain"/>
    <property type="match status" value="1"/>
</dbReference>
<feature type="transmembrane region" description="Helical" evidence="4">
    <location>
        <begin position="283"/>
        <end position="300"/>
    </location>
</feature>
<proteinExistence type="predicted"/>
<evidence type="ECO:0000259" key="5">
    <source>
        <dbReference type="Pfam" id="PF13231"/>
    </source>
</evidence>
<dbReference type="InterPro" id="IPR019734">
    <property type="entry name" value="TPR_rpt"/>
</dbReference>
<dbReference type="SMART" id="SM00028">
    <property type="entry name" value="TPR"/>
    <property type="match status" value="3"/>
</dbReference>
<evidence type="ECO:0000256" key="3">
    <source>
        <dbReference type="PROSITE-ProRule" id="PRU00339"/>
    </source>
</evidence>
<feature type="transmembrane region" description="Helical" evidence="4">
    <location>
        <begin position="111"/>
        <end position="127"/>
    </location>
</feature>
<protein>
    <recommendedName>
        <fullName evidence="5">Glycosyltransferase RgtA/B/C/D-like domain-containing protein</fullName>
    </recommendedName>
</protein>
<dbReference type="InterPro" id="IPR038731">
    <property type="entry name" value="RgtA/B/C-like"/>
</dbReference>
<dbReference type="Pfam" id="PF13231">
    <property type="entry name" value="PMT_2"/>
    <property type="match status" value="1"/>
</dbReference>
<feature type="transmembrane region" description="Helical" evidence="4">
    <location>
        <begin position="338"/>
        <end position="356"/>
    </location>
</feature>
<reference evidence="6 7" key="1">
    <citation type="journal article" date="2016" name="Nat. Commun.">
        <title>Thousands of microbial genomes shed light on interconnected biogeochemical processes in an aquifer system.</title>
        <authorList>
            <person name="Anantharaman K."/>
            <person name="Brown C.T."/>
            <person name="Hug L.A."/>
            <person name="Sharon I."/>
            <person name="Castelle C.J."/>
            <person name="Probst A.J."/>
            <person name="Thomas B.C."/>
            <person name="Singh A."/>
            <person name="Wilkins M.J."/>
            <person name="Karaoz U."/>
            <person name="Brodie E.L."/>
            <person name="Williams K.H."/>
            <person name="Hubbard S.S."/>
            <person name="Banfield J.F."/>
        </authorList>
    </citation>
    <scope>NUCLEOTIDE SEQUENCE [LARGE SCALE GENOMIC DNA]</scope>
</reference>
<feature type="transmembrane region" description="Helical" evidence="4">
    <location>
        <begin position="202"/>
        <end position="224"/>
    </location>
</feature>
<feature type="transmembrane region" description="Helical" evidence="4">
    <location>
        <begin position="307"/>
        <end position="326"/>
    </location>
</feature>
<dbReference type="AlphaFoldDB" id="A0A1F8FJ69"/>
<accession>A0A1F8FJ69</accession>
<feature type="transmembrane region" description="Helical" evidence="4">
    <location>
        <begin position="368"/>
        <end position="388"/>
    </location>
</feature>
<dbReference type="InterPro" id="IPR011990">
    <property type="entry name" value="TPR-like_helical_dom_sf"/>
</dbReference>
<feature type="domain" description="Glycosyltransferase RgtA/B/C/D-like" evidence="5">
    <location>
        <begin position="77"/>
        <end position="204"/>
    </location>
</feature>
<feature type="repeat" description="TPR" evidence="3">
    <location>
        <begin position="406"/>
        <end position="439"/>
    </location>
</feature>
<evidence type="ECO:0000313" key="6">
    <source>
        <dbReference type="EMBL" id="OGN13113.1"/>
    </source>
</evidence>
<evidence type="ECO:0000313" key="7">
    <source>
        <dbReference type="Proteomes" id="UP000176581"/>
    </source>
</evidence>
<name>A0A1F8FJ69_9BACT</name>
<keyword evidence="4" id="KW-0472">Membrane</keyword>
<dbReference type="PROSITE" id="PS50005">
    <property type="entry name" value="TPR"/>
    <property type="match status" value="1"/>
</dbReference>
<dbReference type="EMBL" id="MGJV01000045">
    <property type="protein sequence ID" value="OGN13113.1"/>
    <property type="molecule type" value="Genomic_DNA"/>
</dbReference>
<gene>
    <name evidence="6" type="ORF">A3J47_01325</name>
</gene>
<dbReference type="SUPFAM" id="SSF48452">
    <property type="entry name" value="TPR-like"/>
    <property type="match status" value="1"/>
</dbReference>
<dbReference type="PANTHER" id="PTHR44227">
    <property type="match status" value="1"/>
</dbReference>
<keyword evidence="4" id="KW-1133">Transmembrane helix</keyword>
<evidence type="ECO:0000256" key="4">
    <source>
        <dbReference type="SAM" id="Phobius"/>
    </source>
</evidence>
<dbReference type="PANTHER" id="PTHR44227:SF3">
    <property type="entry name" value="PROTEIN O-MANNOSYL-TRANSFERASE TMTC4"/>
    <property type="match status" value="1"/>
</dbReference>
<keyword evidence="4" id="KW-0812">Transmembrane</keyword>
<comment type="caution">
    <text evidence="6">The sequence shown here is derived from an EMBL/GenBank/DDBJ whole genome shotgun (WGS) entry which is preliminary data.</text>
</comment>
<dbReference type="InterPro" id="IPR052346">
    <property type="entry name" value="O-mannosyl-transferase_TMTC"/>
</dbReference>
<dbReference type="Proteomes" id="UP000176581">
    <property type="component" value="Unassembled WGS sequence"/>
</dbReference>
<feature type="transmembrane region" description="Helical" evidence="4">
    <location>
        <begin position="236"/>
        <end position="255"/>
    </location>
</feature>
<evidence type="ECO:0000256" key="2">
    <source>
        <dbReference type="ARBA" id="ARBA00022803"/>
    </source>
</evidence>
<sequence length="591" mass="67556">MSKLIFALIVVLSFILFGNGINGDFVFDDRSVVVDHLLMEDSVGVFKAFLHPYHYDRPQSGLYRPLTMASYVLNWRISSGHPQSFHLVNILLHAVASFLIYSIVLRLKNRTAAIIGSLLFLFLPIHIEAVTSISGRSELLMFLFFLISFLSIQKGYYKIAATFFFLSLLSKETGVAFVPIFLFFEFVWRKESTRGLFKKTLYFIPPLVAYAVLRYNALGFEYFINTNAYSFFNPIAAMDILPGLWTAFKVAYLYVQKIVFPTYFSSDYSYNQIVVVNNLFDSWQALAGIGIFMTIIYLFISKRNSLVGLGAVIFLFSYLVVSNFFVKIGTIMAERLMYMPSFGFVLIVLGVLSGFFERHKKVSKSFWIVLVMILGIYGVQTIRGGALWKNEKTLFENAYKQAPNSVVNITNMASILFREGKNEEALEKINKAIEIEPKNSPTLHLGGQIYGRMGEYKIAEEWWRKATLAQPDYLYPYLSLGALYYQRGDFESGKEMLLKAKEIYNTPNVITLLSFNKIGLGEYSEVVGLIEEKFGTKPKIYELRFILGVAYLKLGDDLKARELLLELKDPALSEDAFFRNLKNTKIYDIDI</sequence>
<dbReference type="Pfam" id="PF13181">
    <property type="entry name" value="TPR_8"/>
    <property type="match status" value="1"/>
</dbReference>
<evidence type="ECO:0000256" key="1">
    <source>
        <dbReference type="ARBA" id="ARBA00022737"/>
    </source>
</evidence>
<feature type="transmembrane region" description="Helical" evidence="4">
    <location>
        <begin position="85"/>
        <end position="104"/>
    </location>
</feature>
<feature type="transmembrane region" description="Helical" evidence="4">
    <location>
        <begin position="133"/>
        <end position="152"/>
    </location>
</feature>
<organism evidence="6 7">
    <name type="scientific">Candidatus Yanofskybacteria bacterium RIFCSPHIGHO2_02_FULL_43_22</name>
    <dbReference type="NCBI Taxonomy" id="1802681"/>
    <lineage>
        <taxon>Bacteria</taxon>
        <taxon>Candidatus Yanofskyibacteriota</taxon>
    </lineage>
</organism>
<keyword evidence="2 3" id="KW-0802">TPR repeat</keyword>